<dbReference type="Pfam" id="PF25372">
    <property type="entry name" value="DUF7885"/>
    <property type="match status" value="1"/>
</dbReference>
<gene>
    <name evidence="3" type="ORF">NEMVEDRAFT_v1g91173</name>
</gene>
<keyword evidence="4" id="KW-1185">Reference proteome</keyword>
<dbReference type="SUPFAM" id="SSF81383">
    <property type="entry name" value="F-box domain"/>
    <property type="match status" value="1"/>
</dbReference>
<dbReference type="InterPro" id="IPR036047">
    <property type="entry name" value="F-box-like_dom_sf"/>
</dbReference>
<dbReference type="EMBL" id="DS469532">
    <property type="protein sequence ID" value="EDO45889.1"/>
    <property type="molecule type" value="Genomic_DNA"/>
</dbReference>
<evidence type="ECO:0000313" key="4">
    <source>
        <dbReference type="Proteomes" id="UP000001593"/>
    </source>
</evidence>
<dbReference type="GO" id="GO:0031146">
    <property type="term" value="P:SCF-dependent proteasomal ubiquitin-dependent protein catabolic process"/>
    <property type="evidence" value="ECO:0000318"/>
    <property type="project" value="GO_Central"/>
</dbReference>
<dbReference type="eggNOG" id="KOG1947">
    <property type="taxonomic scope" value="Eukaryota"/>
</dbReference>
<dbReference type="PROSITE" id="PS50181">
    <property type="entry name" value="FBOX"/>
    <property type="match status" value="1"/>
</dbReference>
<dbReference type="SUPFAM" id="SSF52047">
    <property type="entry name" value="RNI-like"/>
    <property type="match status" value="1"/>
</dbReference>
<dbReference type="InParanoid" id="A7RRU9"/>
<dbReference type="InterPro" id="IPR032675">
    <property type="entry name" value="LRR_dom_sf"/>
</dbReference>
<evidence type="ECO:0000256" key="1">
    <source>
        <dbReference type="ARBA" id="ARBA00022786"/>
    </source>
</evidence>
<dbReference type="InterPro" id="IPR057207">
    <property type="entry name" value="FBXL15_LRR"/>
</dbReference>
<dbReference type="HOGENOM" id="CLU_016072_5_1_1"/>
<dbReference type="OMA" id="CHTCIRR"/>
<name>A7RRU9_NEMVE</name>
<dbReference type="GO" id="GO:0019005">
    <property type="term" value="C:SCF ubiquitin ligase complex"/>
    <property type="evidence" value="ECO:0000318"/>
    <property type="project" value="GO_Central"/>
</dbReference>
<dbReference type="SMART" id="SM00367">
    <property type="entry name" value="LRR_CC"/>
    <property type="match status" value="8"/>
</dbReference>
<dbReference type="PANTHER" id="PTHR13318:SF50">
    <property type="entry name" value="F-BOX_LRR-REPEAT PROTEIN 7"/>
    <property type="match status" value="1"/>
</dbReference>
<dbReference type="Gene3D" id="3.80.10.10">
    <property type="entry name" value="Ribonuclease Inhibitor"/>
    <property type="match status" value="3"/>
</dbReference>
<evidence type="ECO:0000313" key="3">
    <source>
        <dbReference type="EMBL" id="EDO45889.1"/>
    </source>
</evidence>
<dbReference type="SMART" id="SM00256">
    <property type="entry name" value="FBOX"/>
    <property type="match status" value="1"/>
</dbReference>
<dbReference type="InterPro" id="IPR006553">
    <property type="entry name" value="Leu-rich_rpt_Cys-con_subtyp"/>
</dbReference>
<protein>
    <recommendedName>
        <fullName evidence="2">F-box domain-containing protein</fullName>
    </recommendedName>
</protein>
<dbReference type="FunFam" id="3.80.10.10:FF:002338">
    <property type="entry name" value="Predicted protein"/>
    <property type="match status" value="1"/>
</dbReference>
<feature type="domain" description="F-box" evidence="2">
    <location>
        <begin position="1"/>
        <end position="46"/>
    </location>
</feature>
<dbReference type="PhylomeDB" id="A7RRU9"/>
<organism evidence="3 4">
    <name type="scientific">Nematostella vectensis</name>
    <name type="common">Starlet sea anemone</name>
    <dbReference type="NCBI Taxonomy" id="45351"/>
    <lineage>
        <taxon>Eukaryota</taxon>
        <taxon>Metazoa</taxon>
        <taxon>Cnidaria</taxon>
        <taxon>Anthozoa</taxon>
        <taxon>Hexacorallia</taxon>
        <taxon>Actiniaria</taxon>
        <taxon>Edwardsiidae</taxon>
        <taxon>Nematostella</taxon>
    </lineage>
</organism>
<dbReference type="Gene3D" id="1.20.1280.50">
    <property type="match status" value="1"/>
</dbReference>
<proteinExistence type="predicted"/>
<evidence type="ECO:0000259" key="2">
    <source>
        <dbReference type="PROSITE" id="PS50181"/>
    </source>
</evidence>
<sequence length="378" mass="42111">SAINNLPEDLLLNIFSYLTTPELCLASGVCCKWQYLCWDPVLWTSIKILNHQNSDINRVLRNTLTKLGSSTQGYCLTVRSIKLNGSELVSDKGLGCISRFCIDLEHLELIGCCCVTSKGIQEVLMNCSSLRHLNVAGCSCLNSICPPSFNGFSITENGQFLKLRHLDLSDCVAFDDMGLRTVGLSCGLLENLYLRRCTQVTDVGIRHIANNCRQLKELSTSDCYKVRDFSLKEMAKNIPTLKYLSVAKCPVSDTGIKYIGRYCVHLKYLNVRGCEAVTDAGIAFVVQNCLKLRSLDIGKCAITDSALNTIGIHCPQLKKLSMKGCDRVSVNGIKCIANQCCNIQYLNVQECNLDYDTFVYIRKHCRSCIIEHTCPAFF</sequence>
<feature type="non-terminal residue" evidence="3">
    <location>
        <position position="1"/>
    </location>
</feature>
<keyword evidence="1" id="KW-0833">Ubl conjugation pathway</keyword>
<dbReference type="AlphaFoldDB" id="A7RRU9"/>
<dbReference type="PANTHER" id="PTHR13318">
    <property type="entry name" value="PARTNER OF PAIRED, ISOFORM B-RELATED"/>
    <property type="match status" value="1"/>
</dbReference>
<accession>A7RRU9</accession>
<dbReference type="FunFam" id="3.80.10.10:FF:002339">
    <property type="entry name" value="Predicted protein"/>
    <property type="match status" value="1"/>
</dbReference>
<dbReference type="InterPro" id="IPR001810">
    <property type="entry name" value="F-box_dom"/>
</dbReference>
<dbReference type="STRING" id="45351.A7RRU9"/>
<reference evidence="3 4" key="1">
    <citation type="journal article" date="2007" name="Science">
        <title>Sea anemone genome reveals ancestral eumetazoan gene repertoire and genomic organization.</title>
        <authorList>
            <person name="Putnam N.H."/>
            <person name="Srivastava M."/>
            <person name="Hellsten U."/>
            <person name="Dirks B."/>
            <person name="Chapman J."/>
            <person name="Salamov A."/>
            <person name="Terry A."/>
            <person name="Shapiro H."/>
            <person name="Lindquist E."/>
            <person name="Kapitonov V.V."/>
            <person name="Jurka J."/>
            <person name="Genikhovich G."/>
            <person name="Grigoriev I.V."/>
            <person name="Lucas S.M."/>
            <person name="Steele R.E."/>
            <person name="Finnerty J.R."/>
            <person name="Technau U."/>
            <person name="Martindale M.Q."/>
            <person name="Rokhsar D.S."/>
        </authorList>
    </citation>
    <scope>NUCLEOTIDE SEQUENCE [LARGE SCALE GENOMIC DNA]</scope>
    <source>
        <strain evidence="4">CH2 X CH6</strain>
    </source>
</reference>
<dbReference type="Proteomes" id="UP000001593">
    <property type="component" value="Unassembled WGS sequence"/>
</dbReference>
<dbReference type="Pfam" id="PF12937">
    <property type="entry name" value="F-box-like"/>
    <property type="match status" value="1"/>
</dbReference>